<dbReference type="PROSITE" id="PS50995">
    <property type="entry name" value="HTH_MARR_2"/>
    <property type="match status" value="1"/>
</dbReference>
<organism evidence="2 3">
    <name type="scientific">Brevibacterium aurantiacum</name>
    <dbReference type="NCBI Taxonomy" id="273384"/>
    <lineage>
        <taxon>Bacteria</taxon>
        <taxon>Bacillati</taxon>
        <taxon>Actinomycetota</taxon>
        <taxon>Actinomycetes</taxon>
        <taxon>Micrococcales</taxon>
        <taxon>Brevibacteriaceae</taxon>
        <taxon>Brevibacterium</taxon>
    </lineage>
</organism>
<dbReference type="PANTHER" id="PTHR33164">
    <property type="entry name" value="TRANSCRIPTIONAL REGULATOR, MARR FAMILY"/>
    <property type="match status" value="1"/>
</dbReference>
<comment type="caution">
    <text evidence="2">The sequence shown here is derived from an EMBL/GenBank/DDBJ whole genome shotgun (WGS) entry which is preliminary data.</text>
</comment>
<proteinExistence type="predicted"/>
<dbReference type="GO" id="GO:0003700">
    <property type="term" value="F:DNA-binding transcription factor activity"/>
    <property type="evidence" value="ECO:0007669"/>
    <property type="project" value="InterPro"/>
</dbReference>
<name>A0A4Z0KMS9_BREAU</name>
<evidence type="ECO:0000259" key="1">
    <source>
        <dbReference type="PROSITE" id="PS50995"/>
    </source>
</evidence>
<sequence>MTDDNWLSEREGKAWRGFLALRAVLDLQIGRDLASDSELSEADYHVLATLSAAEQGRLRLTELGNGMLWSTSRTAHQVSRMQRRGLVRKTGLPGNSRAAVIMLTEAGASAIRAAAPLHVASVRRHLIDHLTVDQLDAIAEAGEAVVARYRSGPDRVRDRESEG</sequence>
<protein>
    <submittedName>
        <fullName evidence="2">MarR family transcriptional regulator</fullName>
    </submittedName>
</protein>
<dbReference type="RefSeq" id="WP_135447341.1">
    <property type="nucleotide sequence ID" value="NZ_RHFF01000008.1"/>
</dbReference>
<dbReference type="InterPro" id="IPR039422">
    <property type="entry name" value="MarR/SlyA-like"/>
</dbReference>
<feature type="domain" description="HTH marR-type" evidence="1">
    <location>
        <begin position="11"/>
        <end position="147"/>
    </location>
</feature>
<dbReference type="InterPro" id="IPR036388">
    <property type="entry name" value="WH-like_DNA-bd_sf"/>
</dbReference>
<dbReference type="InterPro" id="IPR000835">
    <property type="entry name" value="HTH_MarR-typ"/>
</dbReference>
<dbReference type="AlphaFoldDB" id="A0A4Z0KMS9"/>
<dbReference type="GO" id="GO:0006950">
    <property type="term" value="P:response to stress"/>
    <property type="evidence" value="ECO:0007669"/>
    <property type="project" value="TreeGrafter"/>
</dbReference>
<dbReference type="Gene3D" id="1.10.10.10">
    <property type="entry name" value="Winged helix-like DNA-binding domain superfamily/Winged helix DNA-binding domain"/>
    <property type="match status" value="1"/>
</dbReference>
<dbReference type="SMART" id="SM00347">
    <property type="entry name" value="HTH_MARR"/>
    <property type="match status" value="1"/>
</dbReference>
<dbReference type="SUPFAM" id="SSF46785">
    <property type="entry name" value="Winged helix' DNA-binding domain"/>
    <property type="match status" value="1"/>
</dbReference>
<evidence type="ECO:0000313" key="2">
    <source>
        <dbReference type="EMBL" id="TGD38810.1"/>
    </source>
</evidence>
<dbReference type="InterPro" id="IPR036390">
    <property type="entry name" value="WH_DNA-bd_sf"/>
</dbReference>
<accession>A0A4Z0KMS9</accession>
<dbReference type="Proteomes" id="UP000297736">
    <property type="component" value="Unassembled WGS sequence"/>
</dbReference>
<evidence type="ECO:0000313" key="3">
    <source>
        <dbReference type="Proteomes" id="UP000297736"/>
    </source>
</evidence>
<dbReference type="EMBL" id="RHFF01000008">
    <property type="protein sequence ID" value="TGD38810.1"/>
    <property type="molecule type" value="Genomic_DNA"/>
</dbReference>
<dbReference type="PANTHER" id="PTHR33164:SF99">
    <property type="entry name" value="MARR FAMILY REGULATORY PROTEIN"/>
    <property type="match status" value="1"/>
</dbReference>
<gene>
    <name evidence="2" type="ORF">EB834_09645</name>
</gene>
<reference evidence="2 3" key="1">
    <citation type="submission" date="2018-10" db="EMBL/GenBank/DDBJ databases">
        <title>Brevibacterium genomes from Austrain hard cheese rinds.</title>
        <authorList>
            <person name="Anast J.M."/>
            <person name="Dzieciol M."/>
            <person name="Schultz D.L."/>
            <person name="Mann E."/>
            <person name="Wagner M."/>
            <person name="Schmitz-Esser S."/>
        </authorList>
    </citation>
    <scope>NUCLEOTIDE SEQUENCE [LARGE SCALE GENOMIC DNA]</scope>
    <source>
        <strain evidence="2 3">L261</strain>
    </source>
</reference>